<dbReference type="NCBIfam" id="TIGR00260">
    <property type="entry name" value="thrC"/>
    <property type="match status" value="1"/>
</dbReference>
<evidence type="ECO:0000256" key="3">
    <source>
        <dbReference type="ARBA" id="ARBA00005517"/>
    </source>
</evidence>
<dbReference type="Gene3D" id="3.90.1380.10">
    <property type="entry name" value="Threonine synthase, N-terminal domain"/>
    <property type="match status" value="1"/>
</dbReference>
<proteinExistence type="inferred from homology"/>
<dbReference type="GO" id="GO:0009088">
    <property type="term" value="P:threonine biosynthetic process"/>
    <property type="evidence" value="ECO:0007669"/>
    <property type="project" value="UniProtKB-UniRule"/>
</dbReference>
<dbReference type="PROSITE" id="PS00165">
    <property type="entry name" value="DEHYDRATASE_SER_THR"/>
    <property type="match status" value="1"/>
</dbReference>
<evidence type="ECO:0000256" key="4">
    <source>
        <dbReference type="ARBA" id="ARBA00013028"/>
    </source>
</evidence>
<evidence type="ECO:0000256" key="5">
    <source>
        <dbReference type="ARBA" id="ARBA00018679"/>
    </source>
</evidence>
<keyword evidence="8 12" id="KW-0663">Pyridoxal phosphate</keyword>
<comment type="cofactor">
    <cofactor evidence="1 12">
        <name>pyridoxal 5'-phosphate</name>
        <dbReference type="ChEBI" id="CHEBI:597326"/>
    </cofactor>
</comment>
<reference evidence="15" key="1">
    <citation type="journal article" date="2014" name="Int. J. Syst. Evol. Microbiol.">
        <title>Complete genome sequence of Corynebacterium casei LMG S-19264T (=DSM 44701T), isolated from a smear-ripened cheese.</title>
        <authorList>
            <consortium name="US DOE Joint Genome Institute (JGI-PGF)"/>
            <person name="Walter F."/>
            <person name="Albersmeier A."/>
            <person name="Kalinowski J."/>
            <person name="Ruckert C."/>
        </authorList>
    </citation>
    <scope>NUCLEOTIDE SEQUENCE</scope>
    <source>
        <strain evidence="15">VKM B-1513</strain>
    </source>
</reference>
<dbReference type="EMBL" id="BSFE01000002">
    <property type="protein sequence ID" value="GLK51657.1"/>
    <property type="molecule type" value="Genomic_DNA"/>
</dbReference>
<accession>A0A9W6MMZ2</accession>
<evidence type="ECO:0000313" key="15">
    <source>
        <dbReference type="EMBL" id="GLK51657.1"/>
    </source>
</evidence>
<evidence type="ECO:0000256" key="9">
    <source>
        <dbReference type="ARBA" id="ARBA00023239"/>
    </source>
</evidence>
<evidence type="ECO:0000256" key="7">
    <source>
        <dbReference type="ARBA" id="ARBA00022697"/>
    </source>
</evidence>
<feature type="modified residue" description="N6-(pyridoxal phosphate)lysine" evidence="12">
    <location>
        <position position="111"/>
    </location>
</feature>
<dbReference type="InterPro" id="IPR004450">
    <property type="entry name" value="Thr_synthase-like"/>
</dbReference>
<dbReference type="Gene3D" id="3.40.50.1100">
    <property type="match status" value="2"/>
</dbReference>
<keyword evidence="6" id="KW-0028">Amino-acid biosynthesis</keyword>
<evidence type="ECO:0000259" key="13">
    <source>
        <dbReference type="Pfam" id="PF00291"/>
    </source>
</evidence>
<evidence type="ECO:0000256" key="10">
    <source>
        <dbReference type="ARBA" id="ARBA00049144"/>
    </source>
</evidence>
<dbReference type="PANTHER" id="PTHR42690:SF1">
    <property type="entry name" value="THREONINE SYNTHASE-LIKE 2"/>
    <property type="match status" value="1"/>
</dbReference>
<keyword evidence="16" id="KW-1185">Reference proteome</keyword>
<keyword evidence="7" id="KW-0791">Threonine biosynthesis</keyword>
<evidence type="ECO:0000256" key="12">
    <source>
        <dbReference type="PIRSR" id="PIRSR604450-51"/>
    </source>
</evidence>
<evidence type="ECO:0000313" key="16">
    <source>
        <dbReference type="Proteomes" id="UP001143486"/>
    </source>
</evidence>
<dbReference type="InterPro" id="IPR029144">
    <property type="entry name" value="Thr_synth_N"/>
</dbReference>
<dbReference type="InterPro" id="IPR036052">
    <property type="entry name" value="TrpB-like_PALP_sf"/>
</dbReference>
<evidence type="ECO:0000256" key="1">
    <source>
        <dbReference type="ARBA" id="ARBA00001933"/>
    </source>
</evidence>
<dbReference type="GO" id="GO:0030170">
    <property type="term" value="F:pyridoxal phosphate binding"/>
    <property type="evidence" value="ECO:0007669"/>
    <property type="project" value="InterPro"/>
</dbReference>
<protein>
    <recommendedName>
        <fullName evidence="5 11">Threonine synthase</fullName>
        <ecNumber evidence="4 11">4.2.3.1</ecNumber>
    </recommendedName>
</protein>
<dbReference type="InterPro" id="IPR051166">
    <property type="entry name" value="Threonine_Synthase"/>
</dbReference>
<dbReference type="EC" id="4.2.3.1" evidence="4 11"/>
<evidence type="ECO:0000256" key="11">
    <source>
        <dbReference type="NCBIfam" id="TIGR00260"/>
    </source>
</evidence>
<evidence type="ECO:0000256" key="2">
    <source>
        <dbReference type="ARBA" id="ARBA00004979"/>
    </source>
</evidence>
<gene>
    <name evidence="15" type="primary">thrC</name>
    <name evidence="15" type="ORF">GCM10017621_11650</name>
</gene>
<sequence>MPLMLFHSTRGNAPAVTADIALKAGAAPDGGLYLPGNLPGFASGDFADTSGLGDLGARLLAPFFEGSPLADAIPDICRDAFDFPAPCVTPQSSDDGPAVLELFHGPTGAFKDFGARFLFRSFSALGQDADAPITVLVATSGDTGGAVGCAAEGVPGVRAVILFPKGRISAFQEHQLCCWKPPVSALRVAGDFDACQALVKAAFADAGLTARHSLTSANSISIGRLLPQMIYWSRAALDVEAETGMKPGLVIPTGNLGNAFAAILARACGLPIGPVVLATNANTTLSDWFSSGRYSARASIATIANAMDVGAPSNFERLDGFDGGRIAGVECIGDDTIRTRIRTTFEDSGYIACPHTATGLEAHARLPEAERKARPWIVAATAHPGKFADIVEPVIGRTVDLPPALSGVLEREVRVSDIAPELAALTASLDAGT</sequence>
<comment type="pathway">
    <text evidence="2">Amino-acid biosynthesis; L-threonine biosynthesis; L-threonine from L-aspartate: step 5/5.</text>
</comment>
<reference evidence="15" key="2">
    <citation type="submission" date="2023-01" db="EMBL/GenBank/DDBJ databases">
        <authorList>
            <person name="Sun Q."/>
            <person name="Evtushenko L."/>
        </authorList>
    </citation>
    <scope>NUCLEOTIDE SEQUENCE</scope>
    <source>
        <strain evidence="15">VKM B-1513</strain>
    </source>
</reference>
<dbReference type="Pfam" id="PF14821">
    <property type="entry name" value="Thr_synth_N"/>
    <property type="match status" value="1"/>
</dbReference>
<feature type="domain" description="Tryptophan synthase beta chain-like PALP" evidence="13">
    <location>
        <begin position="100"/>
        <end position="367"/>
    </location>
</feature>
<dbReference type="InterPro" id="IPR037158">
    <property type="entry name" value="Thr_synth_N_sf"/>
</dbReference>
<dbReference type="AlphaFoldDB" id="A0A9W6MMZ2"/>
<evidence type="ECO:0000256" key="6">
    <source>
        <dbReference type="ARBA" id="ARBA00022605"/>
    </source>
</evidence>
<comment type="catalytic activity">
    <reaction evidence="10">
        <text>O-phospho-L-homoserine + H2O = L-threonine + phosphate</text>
        <dbReference type="Rhea" id="RHEA:10840"/>
        <dbReference type="ChEBI" id="CHEBI:15377"/>
        <dbReference type="ChEBI" id="CHEBI:43474"/>
        <dbReference type="ChEBI" id="CHEBI:57590"/>
        <dbReference type="ChEBI" id="CHEBI:57926"/>
        <dbReference type="EC" id="4.2.3.1"/>
    </reaction>
</comment>
<feature type="domain" description="Threonine synthase N-terminal" evidence="14">
    <location>
        <begin position="6"/>
        <end position="81"/>
    </location>
</feature>
<evidence type="ECO:0000259" key="14">
    <source>
        <dbReference type="Pfam" id="PF14821"/>
    </source>
</evidence>
<dbReference type="PANTHER" id="PTHR42690">
    <property type="entry name" value="THREONINE SYNTHASE FAMILY MEMBER"/>
    <property type="match status" value="1"/>
</dbReference>
<comment type="caution">
    <text evidence="15">The sequence shown here is derived from an EMBL/GenBank/DDBJ whole genome shotgun (WGS) entry which is preliminary data.</text>
</comment>
<organism evidence="15 16">
    <name type="scientific">Maricaulis virginensis</name>
    <dbReference type="NCBI Taxonomy" id="144022"/>
    <lineage>
        <taxon>Bacteria</taxon>
        <taxon>Pseudomonadati</taxon>
        <taxon>Pseudomonadota</taxon>
        <taxon>Alphaproteobacteria</taxon>
        <taxon>Maricaulales</taxon>
        <taxon>Maricaulaceae</taxon>
        <taxon>Maricaulis</taxon>
    </lineage>
</organism>
<evidence type="ECO:0000256" key="8">
    <source>
        <dbReference type="ARBA" id="ARBA00022898"/>
    </source>
</evidence>
<dbReference type="SUPFAM" id="SSF53686">
    <property type="entry name" value="Tryptophan synthase beta subunit-like PLP-dependent enzymes"/>
    <property type="match status" value="1"/>
</dbReference>
<dbReference type="InterPro" id="IPR001926">
    <property type="entry name" value="TrpB-like_PALP"/>
</dbReference>
<dbReference type="Proteomes" id="UP001143486">
    <property type="component" value="Unassembled WGS sequence"/>
</dbReference>
<name>A0A9W6MMZ2_9PROT</name>
<comment type="similarity">
    <text evidence="3">Belongs to the threonine synthase family.</text>
</comment>
<dbReference type="InterPro" id="IPR000634">
    <property type="entry name" value="Ser/Thr_deHydtase_PyrdxlP-BS"/>
</dbReference>
<dbReference type="GO" id="GO:0004795">
    <property type="term" value="F:threonine synthase activity"/>
    <property type="evidence" value="ECO:0007669"/>
    <property type="project" value="UniProtKB-UniRule"/>
</dbReference>
<keyword evidence="9" id="KW-0456">Lyase</keyword>
<dbReference type="Pfam" id="PF00291">
    <property type="entry name" value="PALP"/>
    <property type="match status" value="1"/>
</dbReference>